<keyword evidence="4" id="KW-0276">Fatty acid metabolism</keyword>
<dbReference type="GO" id="GO:0030182">
    <property type="term" value="P:neuron differentiation"/>
    <property type="evidence" value="ECO:0007669"/>
    <property type="project" value="TreeGrafter"/>
</dbReference>
<organism evidence="9 10">
    <name type="scientific">Tigriopus californicus</name>
    <name type="common">Marine copepod</name>
    <dbReference type="NCBI Taxonomy" id="6832"/>
    <lineage>
        <taxon>Eukaryota</taxon>
        <taxon>Metazoa</taxon>
        <taxon>Ecdysozoa</taxon>
        <taxon>Arthropoda</taxon>
        <taxon>Crustacea</taxon>
        <taxon>Multicrustacea</taxon>
        <taxon>Hexanauplia</taxon>
        <taxon>Copepoda</taxon>
        <taxon>Harpacticoida</taxon>
        <taxon>Harpacticidae</taxon>
        <taxon>Tigriopus</taxon>
    </lineage>
</organism>
<evidence type="ECO:0000256" key="2">
    <source>
        <dbReference type="ARBA" id="ARBA00022598"/>
    </source>
</evidence>
<dbReference type="AlphaFoldDB" id="A0A553P3G9"/>
<evidence type="ECO:0000256" key="6">
    <source>
        <dbReference type="ARBA" id="ARBA00024484"/>
    </source>
</evidence>
<sequence length="715" mass="80409">MASSDIMLMVLQTIMMIWDFITYPIYQMLQKPWEKVRMIEKTFAKPVKTSDQEIVYEAAEKQRALFDDMLRAKCDTMDKAWRWSVSKYGSRSLLGTRDILAEEDEVQPNGKIFKKFILGDYRWISYEGVDTTADHFGKGLRDLGMTFQDKVCVFADTRNEWFIAAQACFKQSFALVTLYTNLGEEAVEHGVNQTQVSHIITSHDLLPKFRSILKNTPTVTKVIYFEDQVKSTDTTGFPDNVEIIPFWDVVSRGKKLVDDPKMQPSPPSPNDTAIVMYTSGSTGVPKGVVLSHKNMFSTLKSVMLSIDIQATKEDTFIAFLPLAHVLELLCESMMCMFGVKIGYSTPNTLIDKSSMVKRGSMGDATILQPTIMAAVPLILDRVYKSITEAVAKKGPGFDRIFKYCYDYRMKAILKGESTPILDALLFRNFRSLFGGRLKLIVAGGAPLSKETHDFIRNCMGCPVLQGYGLTETTACASLMEMCEMSTEAVGPPNQGVQIKLINWEEGNYRVTDQPRPRGEIVIGGNTVADGYYLMPEKTAEDFYESNGRRWFKTGDVGQFERNGTLRIIDRKKDLVKLQFGEYVSLGKVEACLKTCPIVDNVCIYGESSKSYTVALVVPDQGQMKVLAKKFGKDNLSHEELCEDHDITGGVLRELVNHGKKHKLEKFEIPGAVSLCKELWAPESGLVTAAFKLKRKPIQEFYQRDLDRMYGSAGGK</sequence>
<comment type="similarity">
    <text evidence="1">Belongs to the ATP-dependent AMP-binding enzyme family.</text>
</comment>
<protein>
    <recommendedName>
        <fullName evidence="7">long-chain-fatty-acid--CoA ligase</fullName>
        <ecNumber evidence="7">6.2.1.3</ecNumber>
    </recommendedName>
</protein>
<dbReference type="GO" id="GO:0005524">
    <property type="term" value="F:ATP binding"/>
    <property type="evidence" value="ECO:0007669"/>
    <property type="project" value="UniProtKB-KW"/>
</dbReference>
<evidence type="ECO:0000256" key="7">
    <source>
        <dbReference type="ARBA" id="ARBA00026121"/>
    </source>
</evidence>
<comment type="caution">
    <text evidence="9">The sequence shown here is derived from an EMBL/GenBank/DDBJ whole genome shotgun (WGS) entry which is preliminary data.</text>
</comment>
<dbReference type="InterPro" id="IPR042099">
    <property type="entry name" value="ANL_N_sf"/>
</dbReference>
<accession>A0A553P3G9</accession>
<dbReference type="Gene3D" id="3.40.50.12780">
    <property type="entry name" value="N-terminal domain of ligase-like"/>
    <property type="match status" value="1"/>
</dbReference>
<keyword evidence="3" id="KW-0547">Nucleotide-binding</keyword>
<keyword evidence="5" id="KW-0067">ATP-binding</keyword>
<dbReference type="Gene3D" id="3.30.300.30">
    <property type="match status" value="1"/>
</dbReference>
<dbReference type="OrthoDB" id="1700726at2759"/>
<dbReference type="InterPro" id="IPR045851">
    <property type="entry name" value="AMP-bd_C_sf"/>
</dbReference>
<dbReference type="PANTHER" id="PTHR43272:SF83">
    <property type="entry name" value="ACYL-COA SYNTHETASE LONG-CHAIN, ISOFORM J"/>
    <property type="match status" value="1"/>
</dbReference>
<evidence type="ECO:0000256" key="1">
    <source>
        <dbReference type="ARBA" id="ARBA00006432"/>
    </source>
</evidence>
<dbReference type="InterPro" id="IPR020845">
    <property type="entry name" value="AMP-binding_CS"/>
</dbReference>
<dbReference type="GO" id="GO:0005886">
    <property type="term" value="C:plasma membrane"/>
    <property type="evidence" value="ECO:0007669"/>
    <property type="project" value="TreeGrafter"/>
</dbReference>
<reference evidence="9 10" key="1">
    <citation type="journal article" date="2018" name="Nat. Ecol. Evol.">
        <title>Genomic signatures of mitonuclear coevolution across populations of Tigriopus californicus.</title>
        <authorList>
            <person name="Barreto F.S."/>
            <person name="Watson E.T."/>
            <person name="Lima T.G."/>
            <person name="Willett C.S."/>
            <person name="Edmands S."/>
            <person name="Li W."/>
            <person name="Burton R.S."/>
        </authorList>
    </citation>
    <scope>NUCLEOTIDE SEQUENCE [LARGE SCALE GENOMIC DNA]</scope>
    <source>
        <strain evidence="9 10">San Diego</strain>
    </source>
</reference>
<comment type="catalytic activity">
    <reaction evidence="6">
        <text>a long-chain fatty acid + ATP + CoA = a long-chain fatty acyl-CoA + AMP + diphosphate</text>
        <dbReference type="Rhea" id="RHEA:15421"/>
        <dbReference type="ChEBI" id="CHEBI:30616"/>
        <dbReference type="ChEBI" id="CHEBI:33019"/>
        <dbReference type="ChEBI" id="CHEBI:57287"/>
        <dbReference type="ChEBI" id="CHEBI:57560"/>
        <dbReference type="ChEBI" id="CHEBI:83139"/>
        <dbReference type="ChEBI" id="CHEBI:456215"/>
        <dbReference type="EC" id="6.2.1.3"/>
    </reaction>
    <physiologicalReaction direction="left-to-right" evidence="6">
        <dbReference type="Rhea" id="RHEA:15422"/>
    </physiologicalReaction>
</comment>
<dbReference type="SUPFAM" id="SSF56801">
    <property type="entry name" value="Acetyl-CoA synthetase-like"/>
    <property type="match status" value="1"/>
</dbReference>
<name>A0A553P3G9_TIGCA</name>
<dbReference type="OMA" id="CAELVCI"/>
<dbReference type="EC" id="6.2.1.3" evidence="7"/>
<feature type="domain" description="AMP-dependent synthetase/ligase" evidence="8">
    <location>
        <begin position="115"/>
        <end position="532"/>
    </location>
</feature>
<evidence type="ECO:0000313" key="10">
    <source>
        <dbReference type="Proteomes" id="UP000318571"/>
    </source>
</evidence>
<evidence type="ECO:0000259" key="8">
    <source>
        <dbReference type="Pfam" id="PF00501"/>
    </source>
</evidence>
<dbReference type="Proteomes" id="UP000318571">
    <property type="component" value="Chromosome 7"/>
</dbReference>
<dbReference type="GO" id="GO:0035336">
    <property type="term" value="P:long-chain fatty-acyl-CoA metabolic process"/>
    <property type="evidence" value="ECO:0007669"/>
    <property type="project" value="TreeGrafter"/>
</dbReference>
<evidence type="ECO:0000256" key="4">
    <source>
        <dbReference type="ARBA" id="ARBA00022832"/>
    </source>
</evidence>
<dbReference type="Pfam" id="PF00501">
    <property type="entry name" value="AMP-binding"/>
    <property type="match status" value="1"/>
</dbReference>
<keyword evidence="10" id="KW-1185">Reference proteome</keyword>
<evidence type="ECO:0000256" key="3">
    <source>
        <dbReference type="ARBA" id="ARBA00022741"/>
    </source>
</evidence>
<dbReference type="GO" id="GO:0005783">
    <property type="term" value="C:endoplasmic reticulum"/>
    <property type="evidence" value="ECO:0007669"/>
    <property type="project" value="TreeGrafter"/>
</dbReference>
<gene>
    <name evidence="9" type="ORF">TCAL_09984</name>
</gene>
<evidence type="ECO:0000313" key="9">
    <source>
        <dbReference type="EMBL" id="TRY72246.1"/>
    </source>
</evidence>
<dbReference type="GO" id="GO:0005811">
    <property type="term" value="C:lipid droplet"/>
    <property type="evidence" value="ECO:0007669"/>
    <property type="project" value="TreeGrafter"/>
</dbReference>
<dbReference type="GO" id="GO:0090433">
    <property type="term" value="F:palmitoyl-CoA ligase activity"/>
    <property type="evidence" value="ECO:0007669"/>
    <property type="project" value="TreeGrafter"/>
</dbReference>
<keyword evidence="2" id="KW-0436">Ligase</keyword>
<dbReference type="STRING" id="6832.A0A553P3G9"/>
<evidence type="ECO:0000256" key="5">
    <source>
        <dbReference type="ARBA" id="ARBA00022840"/>
    </source>
</evidence>
<dbReference type="PROSITE" id="PS00455">
    <property type="entry name" value="AMP_BINDING"/>
    <property type="match status" value="1"/>
</dbReference>
<dbReference type="EMBL" id="VCGU01000008">
    <property type="protein sequence ID" value="TRY72246.1"/>
    <property type="molecule type" value="Genomic_DNA"/>
</dbReference>
<keyword evidence="4" id="KW-0443">Lipid metabolism</keyword>
<dbReference type="PANTHER" id="PTHR43272">
    <property type="entry name" value="LONG-CHAIN-FATTY-ACID--COA LIGASE"/>
    <property type="match status" value="1"/>
</dbReference>
<proteinExistence type="inferred from homology"/>
<dbReference type="InterPro" id="IPR000873">
    <property type="entry name" value="AMP-dep_synth/lig_dom"/>
</dbReference>